<dbReference type="Gene3D" id="3.20.20.450">
    <property type="entry name" value="EAL domain"/>
    <property type="match status" value="1"/>
</dbReference>
<accession>A0A0F4NM03</accession>
<dbReference type="Proteomes" id="UP000033673">
    <property type="component" value="Unassembled WGS sequence"/>
</dbReference>
<name>A0A0F4NM03_9VIBR</name>
<keyword evidence="3" id="KW-1185">Reference proteome</keyword>
<reference evidence="2 3" key="1">
    <citation type="journal article" date="2015" name="BMC Genomics">
        <title>Genome mining reveals unlocked bioactive potential of marine Gram-negative bacteria.</title>
        <authorList>
            <person name="Machado H."/>
            <person name="Sonnenschein E.C."/>
            <person name="Melchiorsen J."/>
            <person name="Gram L."/>
        </authorList>
    </citation>
    <scope>NUCLEOTIDE SEQUENCE [LARGE SCALE GENOMIC DNA]</scope>
    <source>
        <strain evidence="2 3">S2757</strain>
    </source>
</reference>
<proteinExistence type="predicted"/>
<dbReference type="AlphaFoldDB" id="A0A0F4NM03"/>
<dbReference type="InterPro" id="IPR001633">
    <property type="entry name" value="EAL_dom"/>
</dbReference>
<evidence type="ECO:0000313" key="2">
    <source>
        <dbReference type="EMBL" id="KJY83914.1"/>
    </source>
</evidence>
<comment type="caution">
    <text evidence="2">The sequence shown here is derived from an EMBL/GenBank/DDBJ whole genome shotgun (WGS) entry which is preliminary data.</text>
</comment>
<protein>
    <submittedName>
        <fullName evidence="2">Diguanylate phosphodiesterase</fullName>
    </submittedName>
</protein>
<evidence type="ECO:0000313" key="3">
    <source>
        <dbReference type="Proteomes" id="UP000033673"/>
    </source>
</evidence>
<dbReference type="Pfam" id="PF00563">
    <property type="entry name" value="EAL"/>
    <property type="match status" value="1"/>
</dbReference>
<dbReference type="PANTHER" id="PTHR33121:SF76">
    <property type="entry name" value="SIGNALING PROTEIN"/>
    <property type="match status" value="1"/>
</dbReference>
<dbReference type="SMART" id="SM00052">
    <property type="entry name" value="EAL"/>
    <property type="match status" value="1"/>
</dbReference>
<evidence type="ECO:0000259" key="1">
    <source>
        <dbReference type="PROSITE" id="PS50883"/>
    </source>
</evidence>
<dbReference type="PATRIC" id="fig|579748.3.peg.1269"/>
<dbReference type="PANTHER" id="PTHR33121">
    <property type="entry name" value="CYCLIC DI-GMP PHOSPHODIESTERASE PDEF"/>
    <property type="match status" value="1"/>
</dbReference>
<sequence length="261" mass="29556">MILVTEQQFVDCLSFNDENQYIGKYKNLTLSSVYQPIFDSMHTIIGFEALVRIHDEDSGAIRPDQFFHNESINFDDKINVERISRALHIRNFSRSQYSHLKLFLNVLPSAGEYFALENISSSLLNQRLKAIGLDNSQLVMEVVELDASNEDNLKLAMHRLSEFGFNVAIDDFGVNASNRTRAEQLQPDFIKFDRSLLLSYMSGDRSPLVSGIQLAKRLGAKVVVEGIETKQQLSAMRTLGVDHLQGYFLAMPEPLASVFDN</sequence>
<dbReference type="EMBL" id="JXXV01000012">
    <property type="protein sequence ID" value="KJY83914.1"/>
    <property type="molecule type" value="Genomic_DNA"/>
</dbReference>
<dbReference type="OrthoDB" id="1673646at2"/>
<gene>
    <name evidence="2" type="ORF">TW81_06190</name>
</gene>
<dbReference type="InterPro" id="IPR050706">
    <property type="entry name" value="Cyclic-di-GMP_PDE-like"/>
</dbReference>
<dbReference type="CDD" id="cd01948">
    <property type="entry name" value="EAL"/>
    <property type="match status" value="1"/>
</dbReference>
<organism evidence="2 3">
    <name type="scientific">Vibrio galatheae</name>
    <dbReference type="NCBI Taxonomy" id="579748"/>
    <lineage>
        <taxon>Bacteria</taxon>
        <taxon>Pseudomonadati</taxon>
        <taxon>Pseudomonadota</taxon>
        <taxon>Gammaproteobacteria</taxon>
        <taxon>Vibrionales</taxon>
        <taxon>Vibrionaceae</taxon>
        <taxon>Vibrio</taxon>
    </lineage>
</organism>
<dbReference type="SUPFAM" id="SSF141868">
    <property type="entry name" value="EAL domain-like"/>
    <property type="match status" value="1"/>
</dbReference>
<feature type="domain" description="EAL" evidence="1">
    <location>
        <begin position="14"/>
        <end position="261"/>
    </location>
</feature>
<dbReference type="InterPro" id="IPR035919">
    <property type="entry name" value="EAL_sf"/>
</dbReference>
<dbReference type="GO" id="GO:0071111">
    <property type="term" value="F:cyclic-guanylate-specific phosphodiesterase activity"/>
    <property type="evidence" value="ECO:0007669"/>
    <property type="project" value="InterPro"/>
</dbReference>
<dbReference type="STRING" id="579748.TW81_06190"/>
<dbReference type="RefSeq" id="WP_045954836.1">
    <property type="nucleotide sequence ID" value="NZ_JXXV01000012.1"/>
</dbReference>
<dbReference type="PROSITE" id="PS50883">
    <property type="entry name" value="EAL"/>
    <property type="match status" value="1"/>
</dbReference>